<dbReference type="Gene3D" id="3.40.190.10">
    <property type="entry name" value="Periplasmic binding protein-like II"/>
    <property type="match status" value="1"/>
</dbReference>
<dbReference type="InterPro" id="IPR050490">
    <property type="entry name" value="Bact_solute-bd_prot1"/>
</dbReference>
<evidence type="ECO:0000256" key="1">
    <source>
        <dbReference type="ARBA" id="ARBA00004196"/>
    </source>
</evidence>
<dbReference type="PANTHER" id="PTHR43649:SF31">
    <property type="entry name" value="SN-GLYCEROL-3-PHOSPHATE-BINDING PERIPLASMIC PROTEIN UGPB"/>
    <property type="match status" value="1"/>
</dbReference>
<dbReference type="PROSITE" id="PS51318">
    <property type="entry name" value="TAT"/>
    <property type="match status" value="1"/>
</dbReference>
<dbReference type="PANTHER" id="PTHR43649">
    <property type="entry name" value="ARABINOSE-BINDING PROTEIN-RELATED"/>
    <property type="match status" value="1"/>
</dbReference>
<dbReference type="EMBL" id="QOUI01000002">
    <property type="protein sequence ID" value="RCK70715.1"/>
    <property type="molecule type" value="Genomic_DNA"/>
</dbReference>
<protein>
    <submittedName>
        <fullName evidence="5">Extracellular solute-binding protein</fullName>
    </submittedName>
</protein>
<proteinExistence type="inferred from homology"/>
<organism evidence="5 6">
    <name type="scientific">Desertihabitans brevis</name>
    <dbReference type="NCBI Taxonomy" id="2268447"/>
    <lineage>
        <taxon>Bacteria</taxon>
        <taxon>Bacillati</taxon>
        <taxon>Actinomycetota</taxon>
        <taxon>Actinomycetes</taxon>
        <taxon>Propionibacteriales</taxon>
        <taxon>Propionibacteriaceae</taxon>
        <taxon>Desertihabitans</taxon>
    </lineage>
</organism>
<dbReference type="InterPro" id="IPR006311">
    <property type="entry name" value="TAT_signal"/>
</dbReference>
<sequence length="504" mass="53959">MTKGSTMSRSTTASAAGTISRRRLIGAAFATAGGTVAAPWLTGCTGSQEPGQGVASGGGETTGAVTWWDQFRPLTTLFEEELFAPFTAAHPGVTVERREMDGPSMGQALQLGRRSNQLPDVHSLAGLDGSPASLVGAGWFQPIDEFVDVEGSPVGELLLDGIHRFDGRVYTVPVFSSRWHDAIPWLNTELCERADVDPETSPGSWDAFRAALQQLRGAGGDDVHPMVIGAKDPSYLASLLNRLAQTAGAAGAVDPRTGEYAYASEPYLQAMEWLLSLQTDGLLHPSSASMDTRDARARWAAGEAAVYPWGPWFIGGLKVQEPEAVERGVGVWHIPTVDGSDPVLYSEPPGGTFWVSSQAQRAQLGAELMLRLVDPEFQRSLASAMDQPPVLTEVVADAEVHPTYRTNVEYMAADVRMAPVPQVRNPAVSAVLAEMGEVTPGLGQIVQAALTDGSSDWRSALTTFAEQMTAERERAIESVAGDGAEVGVEDWRFEDWTPGEDHQQ</sequence>
<dbReference type="AlphaFoldDB" id="A0A367YXT1"/>
<dbReference type="InterPro" id="IPR006059">
    <property type="entry name" value="SBP"/>
</dbReference>
<keyword evidence="6" id="KW-1185">Reference proteome</keyword>
<comment type="subcellular location">
    <subcellularLocation>
        <location evidence="1">Cell envelope</location>
    </subcellularLocation>
</comment>
<name>A0A367YXT1_9ACTN</name>
<gene>
    <name evidence="5" type="ORF">DT076_04745</name>
</gene>
<evidence type="ECO:0000313" key="5">
    <source>
        <dbReference type="EMBL" id="RCK70715.1"/>
    </source>
</evidence>
<accession>A0A367YXT1</accession>
<keyword evidence="4" id="KW-0732">Signal</keyword>
<comment type="similarity">
    <text evidence="2">Belongs to the bacterial solute-binding protein 1 family.</text>
</comment>
<reference evidence="5 6" key="1">
    <citation type="submission" date="2018-07" db="EMBL/GenBank/DDBJ databases">
        <title>Desertimonas flava gen. nov. sp. nov.</title>
        <authorList>
            <person name="Liu S."/>
        </authorList>
    </citation>
    <scope>NUCLEOTIDE SEQUENCE [LARGE SCALE GENOMIC DNA]</scope>
    <source>
        <strain evidence="5 6">16Sb5-5</strain>
    </source>
</reference>
<evidence type="ECO:0000256" key="3">
    <source>
        <dbReference type="ARBA" id="ARBA00022448"/>
    </source>
</evidence>
<evidence type="ECO:0000256" key="4">
    <source>
        <dbReference type="ARBA" id="ARBA00022729"/>
    </source>
</evidence>
<evidence type="ECO:0000313" key="6">
    <source>
        <dbReference type="Proteomes" id="UP000252770"/>
    </source>
</evidence>
<dbReference type="GO" id="GO:0030313">
    <property type="term" value="C:cell envelope"/>
    <property type="evidence" value="ECO:0007669"/>
    <property type="project" value="UniProtKB-SubCell"/>
</dbReference>
<dbReference type="SUPFAM" id="SSF53850">
    <property type="entry name" value="Periplasmic binding protein-like II"/>
    <property type="match status" value="1"/>
</dbReference>
<comment type="caution">
    <text evidence="5">The sequence shown here is derived from an EMBL/GenBank/DDBJ whole genome shotgun (WGS) entry which is preliminary data.</text>
</comment>
<dbReference type="Proteomes" id="UP000252770">
    <property type="component" value="Unassembled WGS sequence"/>
</dbReference>
<keyword evidence="3" id="KW-0813">Transport</keyword>
<evidence type="ECO:0000256" key="2">
    <source>
        <dbReference type="ARBA" id="ARBA00008520"/>
    </source>
</evidence>
<dbReference type="Pfam" id="PF01547">
    <property type="entry name" value="SBP_bac_1"/>
    <property type="match status" value="1"/>
</dbReference>